<organism evidence="1">
    <name type="scientific">Anguilla anguilla</name>
    <name type="common">European freshwater eel</name>
    <name type="synonym">Muraena anguilla</name>
    <dbReference type="NCBI Taxonomy" id="7936"/>
    <lineage>
        <taxon>Eukaryota</taxon>
        <taxon>Metazoa</taxon>
        <taxon>Chordata</taxon>
        <taxon>Craniata</taxon>
        <taxon>Vertebrata</taxon>
        <taxon>Euteleostomi</taxon>
        <taxon>Actinopterygii</taxon>
        <taxon>Neopterygii</taxon>
        <taxon>Teleostei</taxon>
        <taxon>Anguilliformes</taxon>
        <taxon>Anguillidae</taxon>
        <taxon>Anguilla</taxon>
    </lineage>
</organism>
<dbReference type="AlphaFoldDB" id="A0A0E9Q2J9"/>
<name>A0A0E9Q2J9_ANGAN</name>
<proteinExistence type="predicted"/>
<reference evidence="1" key="1">
    <citation type="submission" date="2014-11" db="EMBL/GenBank/DDBJ databases">
        <authorList>
            <person name="Amaro Gonzalez C."/>
        </authorList>
    </citation>
    <scope>NUCLEOTIDE SEQUENCE</scope>
</reference>
<sequence length="22" mass="2617">MSVMRLSLIEVKRQKKSKEVNI</sequence>
<reference evidence="1" key="2">
    <citation type="journal article" date="2015" name="Fish Shellfish Immunol.">
        <title>Early steps in the European eel (Anguilla anguilla)-Vibrio vulnificus interaction in the gills: Role of the RtxA13 toxin.</title>
        <authorList>
            <person name="Callol A."/>
            <person name="Pajuelo D."/>
            <person name="Ebbesson L."/>
            <person name="Teles M."/>
            <person name="MacKenzie S."/>
            <person name="Amaro C."/>
        </authorList>
    </citation>
    <scope>NUCLEOTIDE SEQUENCE</scope>
</reference>
<evidence type="ECO:0000313" key="1">
    <source>
        <dbReference type="EMBL" id="JAH10969.1"/>
    </source>
</evidence>
<dbReference type="EMBL" id="GBXM01097608">
    <property type="protein sequence ID" value="JAH10969.1"/>
    <property type="molecule type" value="Transcribed_RNA"/>
</dbReference>
<protein>
    <submittedName>
        <fullName evidence="1">Uncharacterized protein</fullName>
    </submittedName>
</protein>
<accession>A0A0E9Q2J9</accession>